<evidence type="ECO:0000259" key="1">
    <source>
        <dbReference type="Pfam" id="PF12969"/>
    </source>
</evidence>
<gene>
    <name evidence="2" type="ORF">MNBD_BACTEROID02-80</name>
</gene>
<dbReference type="EMBL" id="UOEB01000080">
    <property type="protein sequence ID" value="VAV83421.1"/>
    <property type="molecule type" value="Genomic_DNA"/>
</dbReference>
<name>A0A3B0QSQ1_9ZZZZ</name>
<dbReference type="AlphaFoldDB" id="A0A3B0QSQ1"/>
<sequence>MKIKTFVSAFLLLITLTAFSQDNLYSALTIPKELKENANAVIRSHDIVIELHNYASMTVRSKRIITVLNKNGLSQIDSYIYYDPEINVKAISGIVYNVFGKEIKKFKKKDFKDYSASGGSLYSDNRVLSLDYTPIDYPFTFVFETETQTNSTAFFRRWYPIENYFMSTESASYKIINYENVPLDVKEFNIDSDGIENLSNKNSIYYTARNLKAIKWESLSPSFSKIAPVVMVAPQKFRLVDVDGYAKNWSDFGKWNYNNLLIGRNNLPEKVKNDIANLVKGIEDPVEKAKIIYQYVQDKTRYISVQLGVGGWQPMLASKVDKISYGDCKALTNYTMSLLQSQNITAYYSVVYGDDDLRDIESDFIGMQGNHVILNIPNDGDPIWLECTSQKVPFGHIVNFTDDRDVLVITPEGGRIEHTRAYTSKENYLKSDATVMIDVNGGFEAEVVSKSGGSQY</sequence>
<protein>
    <recommendedName>
        <fullName evidence="1">DUF3857 domain-containing protein</fullName>
    </recommendedName>
</protein>
<feature type="domain" description="DUF3857" evidence="1">
    <location>
        <begin position="56"/>
        <end position="214"/>
    </location>
</feature>
<accession>A0A3B0QSQ1</accession>
<proteinExistence type="predicted"/>
<dbReference type="Gene3D" id="3.10.620.30">
    <property type="match status" value="1"/>
</dbReference>
<feature type="non-terminal residue" evidence="2">
    <location>
        <position position="456"/>
    </location>
</feature>
<dbReference type="SUPFAM" id="SSF54001">
    <property type="entry name" value="Cysteine proteinases"/>
    <property type="match status" value="1"/>
</dbReference>
<organism evidence="2">
    <name type="scientific">hydrothermal vent metagenome</name>
    <dbReference type="NCBI Taxonomy" id="652676"/>
    <lineage>
        <taxon>unclassified sequences</taxon>
        <taxon>metagenomes</taxon>
        <taxon>ecological metagenomes</taxon>
    </lineage>
</organism>
<dbReference type="Gene3D" id="2.60.40.3140">
    <property type="match status" value="1"/>
</dbReference>
<reference evidence="2" key="1">
    <citation type="submission" date="2018-06" db="EMBL/GenBank/DDBJ databases">
        <authorList>
            <person name="Zhirakovskaya E."/>
        </authorList>
    </citation>
    <scope>NUCLEOTIDE SEQUENCE</scope>
</reference>
<evidence type="ECO:0000313" key="2">
    <source>
        <dbReference type="EMBL" id="VAV83421.1"/>
    </source>
</evidence>
<dbReference type="InterPro" id="IPR024618">
    <property type="entry name" value="DUF3857"/>
</dbReference>
<dbReference type="Pfam" id="PF12969">
    <property type="entry name" value="DUF3857"/>
    <property type="match status" value="1"/>
</dbReference>
<dbReference type="InterPro" id="IPR038765">
    <property type="entry name" value="Papain-like_cys_pep_sf"/>
</dbReference>